<accession>A0A1T5KHY3</accession>
<dbReference type="EMBL" id="FUZP01000002">
    <property type="protein sequence ID" value="SKC62948.1"/>
    <property type="molecule type" value="Genomic_DNA"/>
</dbReference>
<dbReference type="PANTHER" id="PTHR48090">
    <property type="entry name" value="UNDECAPRENYL-PHOSPHATE 4-DEOXY-4-FORMAMIDO-L-ARABINOSE TRANSFERASE-RELATED"/>
    <property type="match status" value="1"/>
</dbReference>
<feature type="transmembrane region" description="Helical" evidence="2">
    <location>
        <begin position="231"/>
        <end position="254"/>
    </location>
</feature>
<keyword evidence="5" id="KW-1185">Reference proteome</keyword>
<sequence>MPSFDGLTIACIVPCHNEEVAVGTVVADLKRALPTADIYVYDNRSTDRTVEVALAAGAIVRHEHIKGKGNVVRRAFADIEADIYLMIDGDDTYDASAAPRMIETLLAGPYDHVLGVRKETTSTSYRPGHSTGNKAFNNLISGVFGARVNDMLSGYRIFSRRFVKSFPAVSREFEIETELTVHSVSLRVPQTEVEVGFKDRPEGSESKLSTYRDGFKILNLIVSLVRHERPVLFHGLIAALLAIISIIVAIPVVIDFFQTGLVPRLPTAVAASSLFVIAALVLFLGFVLDGITKSRHENARLTYLEFPAVGHKAR</sequence>
<dbReference type="Pfam" id="PF00535">
    <property type="entry name" value="Glycos_transf_2"/>
    <property type="match status" value="1"/>
</dbReference>
<dbReference type="InterPro" id="IPR001173">
    <property type="entry name" value="Glyco_trans_2-like"/>
</dbReference>
<dbReference type="SUPFAM" id="SSF53448">
    <property type="entry name" value="Nucleotide-diphospho-sugar transferases"/>
    <property type="match status" value="1"/>
</dbReference>
<dbReference type="CDD" id="cd04179">
    <property type="entry name" value="DPM_DPG-synthase_like"/>
    <property type="match status" value="1"/>
</dbReference>
<reference evidence="4 5" key="1">
    <citation type="submission" date="2017-02" db="EMBL/GenBank/DDBJ databases">
        <authorList>
            <person name="Peterson S.W."/>
        </authorList>
    </citation>
    <scope>NUCLEOTIDE SEQUENCE [LARGE SCALE GENOMIC DNA]</scope>
    <source>
        <strain evidence="4 5">VKM Ac-2059</strain>
    </source>
</reference>
<keyword evidence="4" id="KW-0808">Transferase</keyword>
<comment type="similarity">
    <text evidence="1">Belongs to the glycosyltransferase 2 family.</text>
</comment>
<dbReference type="RefSeq" id="WP_234991167.1">
    <property type="nucleotide sequence ID" value="NZ_FUZP01000002.1"/>
</dbReference>
<evidence type="ECO:0000256" key="2">
    <source>
        <dbReference type="SAM" id="Phobius"/>
    </source>
</evidence>
<dbReference type="AlphaFoldDB" id="A0A1T5KHY3"/>
<evidence type="ECO:0000313" key="4">
    <source>
        <dbReference type="EMBL" id="SKC62948.1"/>
    </source>
</evidence>
<protein>
    <submittedName>
        <fullName evidence="4">Glycosyltransferase involved in cell wall bisynthesis</fullName>
    </submittedName>
</protein>
<name>A0A1T5KHY3_9MICO</name>
<keyword evidence="2" id="KW-0472">Membrane</keyword>
<keyword evidence="2" id="KW-1133">Transmembrane helix</keyword>
<evidence type="ECO:0000256" key="1">
    <source>
        <dbReference type="ARBA" id="ARBA00006739"/>
    </source>
</evidence>
<dbReference type="Gene3D" id="3.90.550.10">
    <property type="entry name" value="Spore Coat Polysaccharide Biosynthesis Protein SpsA, Chain A"/>
    <property type="match status" value="1"/>
</dbReference>
<evidence type="ECO:0000313" key="5">
    <source>
        <dbReference type="Proteomes" id="UP000190857"/>
    </source>
</evidence>
<keyword evidence="2" id="KW-0812">Transmembrane</keyword>
<feature type="transmembrane region" description="Helical" evidence="2">
    <location>
        <begin position="266"/>
        <end position="288"/>
    </location>
</feature>
<evidence type="ECO:0000259" key="3">
    <source>
        <dbReference type="Pfam" id="PF00535"/>
    </source>
</evidence>
<dbReference type="InterPro" id="IPR029044">
    <property type="entry name" value="Nucleotide-diphossugar_trans"/>
</dbReference>
<dbReference type="Proteomes" id="UP000190857">
    <property type="component" value="Unassembled WGS sequence"/>
</dbReference>
<dbReference type="STRING" id="123320.SAMN06309945_2221"/>
<dbReference type="GO" id="GO:0016740">
    <property type="term" value="F:transferase activity"/>
    <property type="evidence" value="ECO:0007669"/>
    <property type="project" value="UniProtKB-KW"/>
</dbReference>
<feature type="domain" description="Glycosyltransferase 2-like" evidence="3">
    <location>
        <begin position="11"/>
        <end position="163"/>
    </location>
</feature>
<dbReference type="InterPro" id="IPR050256">
    <property type="entry name" value="Glycosyltransferase_2"/>
</dbReference>
<proteinExistence type="inferred from homology"/>
<dbReference type="PANTHER" id="PTHR48090:SF7">
    <property type="entry name" value="RFBJ PROTEIN"/>
    <property type="match status" value="1"/>
</dbReference>
<gene>
    <name evidence="4" type="ORF">SAMN06309945_2221</name>
</gene>
<organism evidence="4 5">
    <name type="scientific">Okibacterium fritillariae</name>
    <dbReference type="NCBI Taxonomy" id="123320"/>
    <lineage>
        <taxon>Bacteria</taxon>
        <taxon>Bacillati</taxon>
        <taxon>Actinomycetota</taxon>
        <taxon>Actinomycetes</taxon>
        <taxon>Micrococcales</taxon>
        <taxon>Microbacteriaceae</taxon>
        <taxon>Okibacterium</taxon>
    </lineage>
</organism>